<reference evidence="1" key="1">
    <citation type="journal article" date="2013" name="J. Virol.">
        <title>New Insights into the Evolution of Entomopoxvirinae from the Complete Genome Sequences of Four Entomopoxviruses Infecting Adoxophyes honmai, Choristoneura biennis, Choristoneura rosaceana, and Mythimna separata.</title>
        <authorList>
            <person name="Theze J."/>
            <person name="Takatsuka J."/>
            <person name="Li Z."/>
            <person name="Gallais J."/>
            <person name="Doucet D."/>
            <person name="Arif B."/>
            <person name="Nakai M."/>
            <person name="Herniou E.A."/>
        </authorList>
    </citation>
    <scope>NUCLEOTIDE SEQUENCE</scope>
</reference>
<dbReference type="RefSeq" id="YP_008004369.1">
    <property type="nucleotide sequence ID" value="NC_021248.1"/>
</dbReference>
<name>A0A916KQ21_CBEPV</name>
<evidence type="ECO:0000313" key="1">
    <source>
        <dbReference type="EMBL" id="CCU55867.1"/>
    </source>
</evidence>
<organismHost>
    <name type="scientific">Choristoneura fumiferana</name>
    <name type="common">Spruce budworm moth</name>
    <name type="synonym">Archips fumiferana</name>
    <dbReference type="NCBI Taxonomy" id="7141"/>
</organismHost>
<dbReference type="KEGG" id="vg:15613289"/>
<organism evidence="1 2">
    <name type="scientific">Choristoneura biennis entomopoxvirus</name>
    <name type="common">CbEPV</name>
    <dbReference type="NCBI Taxonomy" id="10288"/>
    <lineage>
        <taxon>Viruses</taxon>
        <taxon>Varidnaviria</taxon>
        <taxon>Bamfordvirae</taxon>
        <taxon>Nucleocytoviricota</taxon>
        <taxon>Pokkesviricetes</taxon>
        <taxon>Chitovirales</taxon>
        <taxon>Poxviridae</taxon>
        <taxon>Entomopoxvirinae</taxon>
        <taxon>Betaentomopoxvirus</taxon>
        <taxon>Betaentomopoxvirus cbiennis</taxon>
    </lineage>
</organism>
<sequence>MNLNNIYSDEDKKYIKSYDSIVENLDKYNDKDNNYEPRINYYIDIPEYIDIESIENTLRNGDNDKTNSENLYNLFYHILKVLSYYINNCNKNDIKYFHRENKFYNYIRLLDEHKFIKSITDSEIIINTDFSDSKNKYVYKEMRNYLIDLLKINNITERLVTKLEKN</sequence>
<dbReference type="Proteomes" id="UP000792220">
    <property type="component" value="Genome"/>
</dbReference>
<protein>
    <submittedName>
        <fullName evidence="1">Uncharacterized protein</fullName>
    </submittedName>
</protein>
<evidence type="ECO:0000313" key="2">
    <source>
        <dbReference type="Proteomes" id="UP000792220"/>
    </source>
</evidence>
<dbReference type="GeneID" id="15613289"/>
<dbReference type="EMBL" id="HF679132">
    <property type="protein sequence ID" value="CCU55867.1"/>
    <property type="molecule type" value="Genomic_DNA"/>
</dbReference>
<accession>A0A916KQ21</accession>
<keyword evidence="2" id="KW-1185">Reference proteome</keyword>
<proteinExistence type="predicted"/>
<gene>
    <name evidence="1" type="ORF">CHBEV_299</name>
</gene>